<protein>
    <recommendedName>
        <fullName evidence="3">Fe2OG dioxygenase domain-containing protein</fullName>
    </recommendedName>
</protein>
<dbReference type="GO" id="GO:0016491">
    <property type="term" value="F:oxidoreductase activity"/>
    <property type="evidence" value="ECO:0007669"/>
    <property type="project" value="UniProtKB-KW"/>
</dbReference>
<proteinExistence type="inferred from homology"/>
<keyword evidence="2" id="KW-0408">Iron</keyword>
<dbReference type="PRINTS" id="PR00682">
    <property type="entry name" value="IPNSYNTHASE"/>
</dbReference>
<dbReference type="RefSeq" id="XP_024723417.1">
    <property type="nucleotide sequence ID" value="XM_024866449.1"/>
</dbReference>
<keyword evidence="2" id="KW-0560">Oxidoreductase</keyword>
<evidence type="ECO:0000313" key="4">
    <source>
        <dbReference type="EMBL" id="PSS23371.1"/>
    </source>
</evidence>
<feature type="domain" description="Fe2OG dioxygenase" evidence="3">
    <location>
        <begin position="181"/>
        <end position="287"/>
    </location>
</feature>
<dbReference type="Pfam" id="PF03171">
    <property type="entry name" value="2OG-FeII_Oxy"/>
    <property type="match status" value="1"/>
</dbReference>
<keyword evidence="2" id="KW-0479">Metal-binding</keyword>
<organism evidence="4 5">
    <name type="scientific">Amorphotheca resinae ATCC 22711</name>
    <dbReference type="NCBI Taxonomy" id="857342"/>
    <lineage>
        <taxon>Eukaryota</taxon>
        <taxon>Fungi</taxon>
        <taxon>Dikarya</taxon>
        <taxon>Ascomycota</taxon>
        <taxon>Pezizomycotina</taxon>
        <taxon>Leotiomycetes</taxon>
        <taxon>Helotiales</taxon>
        <taxon>Amorphothecaceae</taxon>
        <taxon>Amorphotheca</taxon>
    </lineage>
</organism>
<dbReference type="GeneID" id="36574530"/>
<reference evidence="4 5" key="1">
    <citation type="journal article" date="2018" name="New Phytol.">
        <title>Comparative genomics and transcriptomics depict ericoid mycorrhizal fungi as versatile saprotrophs and plant mutualists.</title>
        <authorList>
            <person name="Martino E."/>
            <person name="Morin E."/>
            <person name="Grelet G.A."/>
            <person name="Kuo A."/>
            <person name="Kohler A."/>
            <person name="Daghino S."/>
            <person name="Barry K.W."/>
            <person name="Cichocki N."/>
            <person name="Clum A."/>
            <person name="Dockter R.B."/>
            <person name="Hainaut M."/>
            <person name="Kuo R.C."/>
            <person name="LaButti K."/>
            <person name="Lindahl B.D."/>
            <person name="Lindquist E.A."/>
            <person name="Lipzen A."/>
            <person name="Khouja H.R."/>
            <person name="Magnuson J."/>
            <person name="Murat C."/>
            <person name="Ohm R.A."/>
            <person name="Singer S.W."/>
            <person name="Spatafora J.W."/>
            <person name="Wang M."/>
            <person name="Veneault-Fourrey C."/>
            <person name="Henrissat B."/>
            <person name="Grigoriev I.V."/>
            <person name="Martin F.M."/>
            <person name="Perotto S."/>
        </authorList>
    </citation>
    <scope>NUCLEOTIDE SEQUENCE [LARGE SCALE GENOMIC DNA]</scope>
    <source>
        <strain evidence="4 5">ATCC 22711</strain>
    </source>
</reference>
<dbReference type="EMBL" id="KZ679008">
    <property type="protein sequence ID" value="PSS23371.1"/>
    <property type="molecule type" value="Genomic_DNA"/>
</dbReference>
<dbReference type="AlphaFoldDB" id="A0A2T3B951"/>
<dbReference type="Proteomes" id="UP000241818">
    <property type="component" value="Unassembled WGS sequence"/>
</dbReference>
<comment type="similarity">
    <text evidence="1 2">Belongs to the iron/ascorbate-dependent oxidoreductase family.</text>
</comment>
<dbReference type="PROSITE" id="PS51471">
    <property type="entry name" value="FE2OG_OXY"/>
    <property type="match status" value="1"/>
</dbReference>
<dbReference type="InterPro" id="IPR050231">
    <property type="entry name" value="Iron_ascorbate_oxido_reductase"/>
</dbReference>
<evidence type="ECO:0000313" key="5">
    <source>
        <dbReference type="Proteomes" id="UP000241818"/>
    </source>
</evidence>
<accession>A0A2T3B951</accession>
<dbReference type="InterPro" id="IPR027443">
    <property type="entry name" value="IPNS-like_sf"/>
</dbReference>
<evidence type="ECO:0000256" key="2">
    <source>
        <dbReference type="RuleBase" id="RU003682"/>
    </source>
</evidence>
<dbReference type="InParanoid" id="A0A2T3B951"/>
<dbReference type="InterPro" id="IPR005123">
    <property type="entry name" value="Oxoglu/Fe-dep_dioxygenase_dom"/>
</dbReference>
<sequence length="321" mass="35241">MVFIEDQPTIPTIDLSPFLSPSSPQSSRDAVITAVRSACQSYGFFQLTGHGIPLSLQRSILHCAELLFALPLAEKQAMAMSKSMGMSKRGYEAVGGQTLDVKPDTKEGFYIGVEVPADDPAAGTFLKGPNLWPGSLRAEDFRTPVMEYHRRVLGLHELLLRILAAGLSEQGKELMEGFMQDAVANIKLLHYPPNAKEGAEEQSIGAGAHTDFGCTTILLQQPDQHGLQVLYPPTQTWIPVPAKEDVFIVNIGDLLQKWTKGEYKSAVHRVVNVSTTDRYSVPFFYHGNLSTRLSPLDGSLADGDAETVEEHIKGRFRKTFG</sequence>
<dbReference type="GO" id="GO:0044283">
    <property type="term" value="P:small molecule biosynthetic process"/>
    <property type="evidence" value="ECO:0007669"/>
    <property type="project" value="UniProtKB-ARBA"/>
</dbReference>
<dbReference type="OrthoDB" id="288590at2759"/>
<evidence type="ECO:0000256" key="1">
    <source>
        <dbReference type="ARBA" id="ARBA00008056"/>
    </source>
</evidence>
<gene>
    <name evidence="4" type="ORF">M430DRAFT_33872</name>
</gene>
<dbReference type="Pfam" id="PF14226">
    <property type="entry name" value="DIOX_N"/>
    <property type="match status" value="1"/>
</dbReference>
<dbReference type="InterPro" id="IPR026992">
    <property type="entry name" value="DIOX_N"/>
</dbReference>
<dbReference type="Gene3D" id="2.60.120.330">
    <property type="entry name" value="B-lactam Antibiotic, Isopenicillin N Synthase, Chain"/>
    <property type="match status" value="1"/>
</dbReference>
<dbReference type="InterPro" id="IPR044861">
    <property type="entry name" value="IPNS-like_FE2OG_OXY"/>
</dbReference>
<name>A0A2T3B951_AMORE</name>
<keyword evidence="5" id="KW-1185">Reference proteome</keyword>
<dbReference type="GO" id="GO:0046872">
    <property type="term" value="F:metal ion binding"/>
    <property type="evidence" value="ECO:0007669"/>
    <property type="project" value="UniProtKB-KW"/>
</dbReference>
<dbReference type="PANTHER" id="PTHR47990">
    <property type="entry name" value="2-OXOGLUTARATE (2OG) AND FE(II)-DEPENDENT OXYGENASE SUPERFAMILY PROTEIN-RELATED"/>
    <property type="match status" value="1"/>
</dbReference>
<dbReference type="STRING" id="857342.A0A2T3B951"/>
<dbReference type="SUPFAM" id="SSF51197">
    <property type="entry name" value="Clavaminate synthase-like"/>
    <property type="match status" value="1"/>
</dbReference>
<evidence type="ECO:0000259" key="3">
    <source>
        <dbReference type="PROSITE" id="PS51471"/>
    </source>
</evidence>